<keyword evidence="2" id="KW-1133">Transmembrane helix</keyword>
<dbReference type="RefSeq" id="WP_363796921.1">
    <property type="nucleotide sequence ID" value="NZ_CP159925.1"/>
</dbReference>
<evidence type="ECO:0000256" key="2">
    <source>
        <dbReference type="SAM" id="Phobius"/>
    </source>
</evidence>
<evidence type="ECO:0000313" key="4">
    <source>
        <dbReference type="EMBL" id="XCO74060.1"/>
    </source>
</evidence>
<evidence type="ECO:0000256" key="3">
    <source>
        <dbReference type="SAM" id="SignalP"/>
    </source>
</evidence>
<dbReference type="EMBL" id="CP159925">
    <property type="protein sequence ID" value="XCO74060.1"/>
    <property type="molecule type" value="Genomic_DNA"/>
</dbReference>
<gene>
    <name evidence="4" type="ORF">ABU614_16965</name>
</gene>
<feature type="transmembrane region" description="Helical" evidence="2">
    <location>
        <begin position="37"/>
        <end position="59"/>
    </location>
</feature>
<accession>A0AAU8MNQ9</accession>
<organism evidence="4">
    <name type="scientific">Lysobacter firmicutimachus</name>
    <dbReference type="NCBI Taxonomy" id="1792846"/>
    <lineage>
        <taxon>Bacteria</taxon>
        <taxon>Pseudomonadati</taxon>
        <taxon>Pseudomonadota</taxon>
        <taxon>Gammaproteobacteria</taxon>
        <taxon>Lysobacterales</taxon>
        <taxon>Lysobacteraceae</taxon>
        <taxon>Lysobacter</taxon>
    </lineage>
</organism>
<sequence>MGTPWQTRTIWTAAGACLGFLASAALAMPWLEPLPDYVVNAVAGVCTAVIAVLGAFWLWHRQQVHRSERIKQTLVLVFQDMMEDINTARLALDRTGAKRIVREIDPDWTEAGIDHFQAHTAPRLLEVAQAKTCIAIDLFHAVQDATLSFREQDLKAVLALYHIACEARRQIPATLHGIQAQIQQGRLPALDLRDEGLWNAGVSQCAYHLNRLDGGRRDCSYFDAFGDVYERISAVARTQFPTPPASLARNAAASDPAGGAKPPTLQHWQ</sequence>
<feature type="signal peptide" evidence="3">
    <location>
        <begin position="1"/>
        <end position="27"/>
    </location>
</feature>
<protein>
    <recommendedName>
        <fullName evidence="5">DUF4760 domain-containing protein</fullName>
    </recommendedName>
</protein>
<keyword evidence="3" id="KW-0732">Signal</keyword>
<dbReference type="AlphaFoldDB" id="A0AAU8MNQ9"/>
<evidence type="ECO:0008006" key="5">
    <source>
        <dbReference type="Google" id="ProtNLM"/>
    </source>
</evidence>
<name>A0AAU8MNQ9_9GAMM</name>
<keyword evidence="2" id="KW-0472">Membrane</keyword>
<reference evidence="4" key="1">
    <citation type="submission" date="2024-06" db="EMBL/GenBank/DDBJ databases">
        <authorList>
            <person name="Li S."/>
        </authorList>
    </citation>
    <scope>NUCLEOTIDE SEQUENCE</scope>
    <source>
        <strain evidence="4">SR10</strain>
    </source>
</reference>
<feature type="region of interest" description="Disordered" evidence="1">
    <location>
        <begin position="246"/>
        <end position="269"/>
    </location>
</feature>
<keyword evidence="2" id="KW-0812">Transmembrane</keyword>
<proteinExistence type="predicted"/>
<feature type="chain" id="PRO_5043392324" description="DUF4760 domain-containing protein" evidence="3">
    <location>
        <begin position="28"/>
        <end position="269"/>
    </location>
</feature>
<evidence type="ECO:0000256" key="1">
    <source>
        <dbReference type="SAM" id="MobiDB-lite"/>
    </source>
</evidence>